<gene>
    <name evidence="7" type="ORF">Kalk_10405</name>
</gene>
<dbReference type="GO" id="GO:0003700">
    <property type="term" value="F:DNA-binding transcription factor activity"/>
    <property type="evidence" value="ECO:0007669"/>
    <property type="project" value="InterPro"/>
</dbReference>
<evidence type="ECO:0000256" key="4">
    <source>
        <dbReference type="ARBA" id="ARBA00023159"/>
    </source>
</evidence>
<sequence>MTLTELKYIVTLAQERHFRRAAERCFVSQPTLSVAIKKLEDELDVTIFERNRSDVRVTMAGERIVGQARKVLEEAELVKQIAQEGKGQLNLPLRVGAIFTVGPYLFPHLIRNIKRIAPDMPLVLEENYTGVLRQKLRNGELDAIIISLPFDEPDVEIQDLYDESFVVLIPTIHPLAKQEKITRKQLEKENILMLGDGHCFRDQVLNACPGILKHSDETSLPQGTSLETLRHMVASGLGLTILPSSSTDKHIYDSDTLVERPFAGKTPYRRVSIVSRQRFSRPKAVAALVEAITSCALPGAATL</sequence>
<dbReference type="InterPro" id="IPR000847">
    <property type="entry name" value="LysR_HTH_N"/>
</dbReference>
<dbReference type="Pfam" id="PF00126">
    <property type="entry name" value="HTH_1"/>
    <property type="match status" value="1"/>
</dbReference>
<dbReference type="AlphaFoldDB" id="A0A2K9LPP9"/>
<dbReference type="InterPro" id="IPR036388">
    <property type="entry name" value="WH-like_DNA-bd_sf"/>
</dbReference>
<dbReference type="GO" id="GO:0003677">
    <property type="term" value="F:DNA binding"/>
    <property type="evidence" value="ECO:0007669"/>
    <property type="project" value="UniProtKB-KW"/>
</dbReference>
<evidence type="ECO:0000313" key="7">
    <source>
        <dbReference type="EMBL" id="AUM12804.1"/>
    </source>
</evidence>
<dbReference type="PROSITE" id="PS50931">
    <property type="entry name" value="HTH_LYSR"/>
    <property type="match status" value="1"/>
</dbReference>
<dbReference type="PANTHER" id="PTHR30346">
    <property type="entry name" value="TRANSCRIPTIONAL DUAL REGULATOR HCAR-RELATED"/>
    <property type="match status" value="1"/>
</dbReference>
<comment type="similarity">
    <text evidence="1">Belongs to the LysR transcriptional regulatory family.</text>
</comment>
<dbReference type="EMBL" id="CP022684">
    <property type="protein sequence ID" value="AUM12804.1"/>
    <property type="molecule type" value="Genomic_DNA"/>
</dbReference>
<protein>
    <submittedName>
        <fullName evidence="7">LysR family transcriptional regulator</fullName>
    </submittedName>
</protein>
<evidence type="ECO:0000256" key="1">
    <source>
        <dbReference type="ARBA" id="ARBA00009437"/>
    </source>
</evidence>
<keyword evidence="2" id="KW-0805">Transcription regulation</keyword>
<dbReference type="InterPro" id="IPR036390">
    <property type="entry name" value="WH_DNA-bd_sf"/>
</dbReference>
<dbReference type="OrthoDB" id="9775392at2"/>
<dbReference type="SUPFAM" id="SSF46785">
    <property type="entry name" value="Winged helix' DNA-binding domain"/>
    <property type="match status" value="1"/>
</dbReference>
<reference evidence="8" key="1">
    <citation type="submission" date="2017-08" db="EMBL/GenBank/DDBJ databases">
        <title>Direct submision.</title>
        <authorList>
            <person name="Kim S.-J."/>
            <person name="Rhee S.-K."/>
        </authorList>
    </citation>
    <scope>NUCLEOTIDE SEQUENCE [LARGE SCALE GENOMIC DNA]</scope>
    <source>
        <strain evidence="8">GI5</strain>
    </source>
</reference>
<dbReference type="FunFam" id="1.10.10.10:FF:000001">
    <property type="entry name" value="LysR family transcriptional regulator"/>
    <property type="match status" value="1"/>
</dbReference>
<evidence type="ECO:0000259" key="6">
    <source>
        <dbReference type="PROSITE" id="PS50931"/>
    </source>
</evidence>
<dbReference type="PANTHER" id="PTHR30346:SF26">
    <property type="entry name" value="HYDROGEN PEROXIDE-INDUCIBLE GENES ACTIVATOR"/>
    <property type="match status" value="1"/>
</dbReference>
<name>A0A2K9LPP9_9GAMM</name>
<keyword evidence="8" id="KW-1185">Reference proteome</keyword>
<feature type="domain" description="HTH lysR-type" evidence="6">
    <location>
        <begin position="1"/>
        <end position="58"/>
    </location>
</feature>
<keyword evidence="4" id="KW-0010">Activator</keyword>
<organism evidence="7 8">
    <name type="scientific">Ketobacter alkanivorans</name>
    <dbReference type="NCBI Taxonomy" id="1917421"/>
    <lineage>
        <taxon>Bacteria</taxon>
        <taxon>Pseudomonadati</taxon>
        <taxon>Pseudomonadota</taxon>
        <taxon>Gammaproteobacteria</taxon>
        <taxon>Pseudomonadales</taxon>
        <taxon>Ketobacteraceae</taxon>
        <taxon>Ketobacter</taxon>
    </lineage>
</organism>
<dbReference type="Gene3D" id="1.10.10.10">
    <property type="entry name" value="Winged helix-like DNA-binding domain superfamily/Winged helix DNA-binding domain"/>
    <property type="match status" value="1"/>
</dbReference>
<dbReference type="Proteomes" id="UP000235116">
    <property type="component" value="Chromosome"/>
</dbReference>
<dbReference type="Pfam" id="PF03466">
    <property type="entry name" value="LysR_substrate"/>
    <property type="match status" value="1"/>
</dbReference>
<dbReference type="PRINTS" id="PR00039">
    <property type="entry name" value="HTHLYSR"/>
</dbReference>
<dbReference type="SUPFAM" id="SSF53850">
    <property type="entry name" value="Periplasmic binding protein-like II"/>
    <property type="match status" value="1"/>
</dbReference>
<dbReference type="RefSeq" id="WP_101894187.1">
    <property type="nucleotide sequence ID" value="NZ_CP022684.1"/>
</dbReference>
<dbReference type="GO" id="GO:0032993">
    <property type="term" value="C:protein-DNA complex"/>
    <property type="evidence" value="ECO:0007669"/>
    <property type="project" value="TreeGrafter"/>
</dbReference>
<dbReference type="CDD" id="cd08411">
    <property type="entry name" value="PBP2_OxyR"/>
    <property type="match status" value="1"/>
</dbReference>
<dbReference type="KEGG" id="kak:Kalk_10405"/>
<evidence type="ECO:0000313" key="8">
    <source>
        <dbReference type="Proteomes" id="UP000235116"/>
    </source>
</evidence>
<evidence type="ECO:0000256" key="3">
    <source>
        <dbReference type="ARBA" id="ARBA00023125"/>
    </source>
</evidence>
<evidence type="ECO:0000256" key="2">
    <source>
        <dbReference type="ARBA" id="ARBA00023015"/>
    </source>
</evidence>
<dbReference type="InterPro" id="IPR005119">
    <property type="entry name" value="LysR_subst-bd"/>
</dbReference>
<keyword evidence="3" id="KW-0238">DNA-binding</keyword>
<dbReference type="Gene3D" id="3.40.190.10">
    <property type="entry name" value="Periplasmic binding protein-like II"/>
    <property type="match status" value="2"/>
</dbReference>
<keyword evidence="5" id="KW-0804">Transcription</keyword>
<proteinExistence type="inferred from homology"/>
<accession>A0A2K9LPP9</accession>
<evidence type="ECO:0000256" key="5">
    <source>
        <dbReference type="ARBA" id="ARBA00023163"/>
    </source>
</evidence>